<dbReference type="PROSITE" id="PS51904">
    <property type="entry name" value="GLYCOSYL_HYDROL_F25_2"/>
    <property type="match status" value="1"/>
</dbReference>
<dbReference type="Proteomes" id="UP001549036">
    <property type="component" value="Unassembled WGS sequence"/>
</dbReference>
<comment type="caution">
    <text evidence="4">The sequence shown here is derived from an EMBL/GenBank/DDBJ whole genome shotgun (WGS) entry which is preliminary data.</text>
</comment>
<protein>
    <submittedName>
        <fullName evidence="4">Lysozyme</fullName>
    </submittedName>
</protein>
<dbReference type="InterPro" id="IPR018077">
    <property type="entry name" value="Glyco_hydro_fam25_subgr"/>
</dbReference>
<organism evidence="4 5">
    <name type="scientific">Mesorhizobium shonense</name>
    <dbReference type="NCBI Taxonomy" id="1209948"/>
    <lineage>
        <taxon>Bacteria</taxon>
        <taxon>Pseudomonadati</taxon>
        <taxon>Pseudomonadota</taxon>
        <taxon>Alphaproteobacteria</taxon>
        <taxon>Hyphomicrobiales</taxon>
        <taxon>Phyllobacteriaceae</taxon>
        <taxon>Mesorhizobium</taxon>
    </lineage>
</organism>
<dbReference type="PANTHER" id="PTHR34135">
    <property type="entry name" value="LYSOZYME"/>
    <property type="match status" value="1"/>
</dbReference>
<dbReference type="PANTHER" id="PTHR34135:SF2">
    <property type="entry name" value="LYSOZYME"/>
    <property type="match status" value="1"/>
</dbReference>
<keyword evidence="5" id="KW-1185">Reference proteome</keyword>
<dbReference type="Pfam" id="PF01183">
    <property type="entry name" value="Glyco_hydro_25"/>
    <property type="match status" value="1"/>
</dbReference>
<dbReference type="CDD" id="cd06413">
    <property type="entry name" value="GH25_muramidase_1"/>
    <property type="match status" value="1"/>
</dbReference>
<accession>A0ABV2HLB7</accession>
<dbReference type="InterPro" id="IPR017853">
    <property type="entry name" value="GH"/>
</dbReference>
<keyword evidence="3" id="KW-0326">Glycosidase</keyword>
<dbReference type="SMART" id="SM00641">
    <property type="entry name" value="Glyco_25"/>
    <property type="match status" value="1"/>
</dbReference>
<keyword evidence="2" id="KW-0378">Hydrolase</keyword>
<evidence type="ECO:0000313" key="5">
    <source>
        <dbReference type="Proteomes" id="UP001549036"/>
    </source>
</evidence>
<evidence type="ECO:0000256" key="2">
    <source>
        <dbReference type="ARBA" id="ARBA00022801"/>
    </source>
</evidence>
<dbReference type="SUPFAM" id="SSF51445">
    <property type="entry name" value="(Trans)glycosidases"/>
    <property type="match status" value="1"/>
</dbReference>
<proteinExistence type="inferred from homology"/>
<dbReference type="InterPro" id="IPR002053">
    <property type="entry name" value="Glyco_hydro_25"/>
</dbReference>
<sequence>MIVLALAFVFLALAIWAEGLLRLLAFPPDRAEFPIRGIDVSHHQGNIDWRRVASDDVAFAIIKATEGGDHVDDAFAENLRQARAAGLAVGAYHFFTFCRPGADQARNFLSVVPRGEPLLPPVVDIEFHGNCPDRPSPAELSAELLAFLGPVEAAYGKPVIIYITDEAAPTYAARIAPRQRWLRSIAMPPKEEDWVYWQYLDTGRVDGIDGDVDLNVLKGGPARLSELFAPAPQSASSGTP</sequence>
<name>A0ABV2HLB7_9HYPH</name>
<gene>
    <name evidence="4" type="ORF">ABID26_000501</name>
</gene>
<evidence type="ECO:0000256" key="3">
    <source>
        <dbReference type="ARBA" id="ARBA00023295"/>
    </source>
</evidence>
<evidence type="ECO:0000256" key="1">
    <source>
        <dbReference type="ARBA" id="ARBA00010646"/>
    </source>
</evidence>
<reference evidence="4 5" key="1">
    <citation type="submission" date="2024-06" db="EMBL/GenBank/DDBJ databases">
        <title>Genomic Encyclopedia of Type Strains, Phase IV (KMG-IV): sequencing the most valuable type-strain genomes for metagenomic binning, comparative biology and taxonomic classification.</title>
        <authorList>
            <person name="Goeker M."/>
        </authorList>
    </citation>
    <scope>NUCLEOTIDE SEQUENCE [LARGE SCALE GENOMIC DNA]</scope>
    <source>
        <strain evidence="4 5">DSM 29846</strain>
    </source>
</reference>
<evidence type="ECO:0000313" key="4">
    <source>
        <dbReference type="EMBL" id="MET3591122.1"/>
    </source>
</evidence>
<dbReference type="EMBL" id="JBEPLM010000001">
    <property type="protein sequence ID" value="MET3591122.1"/>
    <property type="molecule type" value="Genomic_DNA"/>
</dbReference>
<dbReference type="Gene3D" id="3.20.20.80">
    <property type="entry name" value="Glycosidases"/>
    <property type="match status" value="1"/>
</dbReference>
<comment type="similarity">
    <text evidence="1">Belongs to the glycosyl hydrolase 25 family.</text>
</comment>